<feature type="transmembrane region" description="Helical" evidence="1">
    <location>
        <begin position="123"/>
        <end position="142"/>
    </location>
</feature>
<keyword evidence="1" id="KW-0812">Transmembrane</keyword>
<dbReference type="PANTHER" id="PTHR34989">
    <property type="entry name" value="PROTEIN HDED"/>
    <property type="match status" value="1"/>
</dbReference>
<dbReference type="AlphaFoldDB" id="A0A9D1N1B1"/>
<reference evidence="2" key="1">
    <citation type="submission" date="2020-10" db="EMBL/GenBank/DDBJ databases">
        <authorList>
            <person name="Gilroy R."/>
        </authorList>
    </citation>
    <scope>NUCLEOTIDE SEQUENCE</scope>
    <source>
        <strain evidence="2">CHK154-7741</strain>
    </source>
</reference>
<dbReference type="PANTHER" id="PTHR34989:SF1">
    <property type="entry name" value="PROTEIN HDED"/>
    <property type="match status" value="1"/>
</dbReference>
<organism evidence="2 3">
    <name type="scientific">Candidatus Limenecus avicola</name>
    <dbReference type="NCBI Taxonomy" id="2840847"/>
    <lineage>
        <taxon>Bacteria</taxon>
        <taxon>Bacillati</taxon>
        <taxon>Bacillota</taxon>
        <taxon>Clostridia</taxon>
        <taxon>Eubacteriales</taxon>
        <taxon>Clostridiaceae</taxon>
        <taxon>Clostridiaceae incertae sedis</taxon>
        <taxon>Candidatus Limenecus</taxon>
    </lineage>
</organism>
<feature type="transmembrane region" description="Helical" evidence="1">
    <location>
        <begin position="12"/>
        <end position="29"/>
    </location>
</feature>
<feature type="transmembrane region" description="Helical" evidence="1">
    <location>
        <begin position="148"/>
        <end position="171"/>
    </location>
</feature>
<reference evidence="2" key="2">
    <citation type="journal article" date="2021" name="PeerJ">
        <title>Extensive microbial diversity within the chicken gut microbiome revealed by metagenomics and culture.</title>
        <authorList>
            <person name="Gilroy R."/>
            <person name="Ravi A."/>
            <person name="Getino M."/>
            <person name="Pursley I."/>
            <person name="Horton D.L."/>
            <person name="Alikhan N.F."/>
            <person name="Baker D."/>
            <person name="Gharbi K."/>
            <person name="Hall N."/>
            <person name="Watson M."/>
            <person name="Adriaenssens E.M."/>
            <person name="Foster-Nyarko E."/>
            <person name="Jarju S."/>
            <person name="Secka A."/>
            <person name="Antonio M."/>
            <person name="Oren A."/>
            <person name="Chaudhuri R.R."/>
            <person name="La Ragione R."/>
            <person name="Hildebrand F."/>
            <person name="Pallen M.J."/>
        </authorList>
    </citation>
    <scope>NUCLEOTIDE SEQUENCE</scope>
    <source>
        <strain evidence="2">CHK154-7741</strain>
    </source>
</reference>
<keyword evidence="1" id="KW-0472">Membrane</keyword>
<protein>
    <submittedName>
        <fullName evidence="2">DUF308 domain-containing protein</fullName>
    </submittedName>
</protein>
<evidence type="ECO:0000256" key="1">
    <source>
        <dbReference type="SAM" id="Phobius"/>
    </source>
</evidence>
<evidence type="ECO:0000313" key="3">
    <source>
        <dbReference type="Proteomes" id="UP000886748"/>
    </source>
</evidence>
<dbReference type="InterPro" id="IPR005325">
    <property type="entry name" value="DUF308_memb"/>
</dbReference>
<dbReference type="InterPro" id="IPR052712">
    <property type="entry name" value="Acid_resist_chaperone_HdeD"/>
</dbReference>
<dbReference type="GO" id="GO:0005886">
    <property type="term" value="C:plasma membrane"/>
    <property type="evidence" value="ECO:0007669"/>
    <property type="project" value="TreeGrafter"/>
</dbReference>
<feature type="transmembrane region" description="Helical" evidence="1">
    <location>
        <begin position="91"/>
        <end position="111"/>
    </location>
</feature>
<feature type="transmembrane region" description="Helical" evidence="1">
    <location>
        <begin position="66"/>
        <end position="85"/>
    </location>
</feature>
<evidence type="ECO:0000313" key="2">
    <source>
        <dbReference type="EMBL" id="HIU93240.1"/>
    </source>
</evidence>
<sequence>MADMVKRFCNTFLVEGIFVLIVGMLLLILPQVSTLALSLMISVALILAGIYKFISSIIRRDEIEKSWLSATIALLMIVTGAYLTIRPLFNLFLLTMGVGIYFVLEGVNSMVMAFESKGVLKHWWVGLLAGLAQFALAFIILFGLPGTALFTIGVLIGVSMLLSGIALISVYTGAGCPRMMEA</sequence>
<name>A0A9D1N1B1_9CLOT</name>
<feature type="transmembrane region" description="Helical" evidence="1">
    <location>
        <begin position="35"/>
        <end position="54"/>
    </location>
</feature>
<accession>A0A9D1N1B1</accession>
<dbReference type="Pfam" id="PF03729">
    <property type="entry name" value="DUF308"/>
    <property type="match status" value="1"/>
</dbReference>
<comment type="caution">
    <text evidence="2">The sequence shown here is derived from an EMBL/GenBank/DDBJ whole genome shotgun (WGS) entry which is preliminary data.</text>
</comment>
<proteinExistence type="predicted"/>
<gene>
    <name evidence="2" type="ORF">IAD26_08940</name>
</gene>
<dbReference type="Proteomes" id="UP000886748">
    <property type="component" value="Unassembled WGS sequence"/>
</dbReference>
<dbReference type="EMBL" id="DVOD01000064">
    <property type="protein sequence ID" value="HIU93240.1"/>
    <property type="molecule type" value="Genomic_DNA"/>
</dbReference>
<keyword evidence="1" id="KW-1133">Transmembrane helix</keyword>